<name>A0A1V2R861_9GAMM</name>
<dbReference type="OrthoDB" id="7338723at2"/>
<sequence length="442" mass="51636">MDDRPVVDFNAISHAKISTDWDIISLVISKDDIDDIVVRAAALTIQAGESPLFMEATILDLESLCTLDYRQLPELTKDQVVLMEKRLSGETDSVIDMFFLELRCTITLGWKEPESNDDIKSISYHNSTFNNLIYRKANFLASNFGSNRYNMPYWLRLSQLRIMSHIPNKLINEAQLDEIFFFPIHRRGLNATSCSINGQKYVTANFGLNGILHELNRFIYHFQSTEIYSLENREKRALPEIIPVVLYFLTSCSPRYFYPQFLFGKSSWKVKTFTDYQLDFIILHEISHHILEHPQRVSLIKDYVERQNKIKQFEYEADTLANVLMASSIITEGNDEPRSKHSVIVYADAIEAVELLFEHMNFIEEMEEIIRHRFGSFINISSTKGAHPEAYTRLEYFHRIFDKNRQLSETALYARNLYNRMTNYCLELSNDELASLMRDYLV</sequence>
<dbReference type="EMBL" id="MPUJ01000002">
    <property type="protein sequence ID" value="ONK08541.1"/>
    <property type="molecule type" value="Genomic_DNA"/>
</dbReference>
<evidence type="ECO:0000313" key="1">
    <source>
        <dbReference type="EMBL" id="ONK08541.1"/>
    </source>
</evidence>
<reference evidence="2" key="1">
    <citation type="submission" date="2016-11" db="EMBL/GenBank/DDBJ databases">
        <authorList>
            <person name="Panda P."/>
            <person name="Visnovsky S."/>
            <person name="Pitman A."/>
        </authorList>
    </citation>
    <scope>NUCLEOTIDE SEQUENCE [LARGE SCALE GENOMIC DNA]</scope>
    <source>
        <strain evidence="2">ICMP 9972</strain>
    </source>
</reference>
<protein>
    <submittedName>
        <fullName evidence="1">Uncharacterized protein</fullName>
    </submittedName>
</protein>
<gene>
    <name evidence="1" type="ORF">BSK71_04750</name>
</gene>
<accession>A0A1V2R861</accession>
<dbReference type="Proteomes" id="UP000189286">
    <property type="component" value="Unassembled WGS sequence"/>
</dbReference>
<evidence type="ECO:0000313" key="2">
    <source>
        <dbReference type="Proteomes" id="UP000189286"/>
    </source>
</evidence>
<organism evidence="1 2">
    <name type="scientific">Pectobacterium actinidiae</name>
    <dbReference type="NCBI Taxonomy" id="1507808"/>
    <lineage>
        <taxon>Bacteria</taxon>
        <taxon>Pseudomonadati</taxon>
        <taxon>Pseudomonadota</taxon>
        <taxon>Gammaproteobacteria</taxon>
        <taxon>Enterobacterales</taxon>
        <taxon>Pectobacteriaceae</taxon>
        <taxon>Pectobacterium</taxon>
    </lineage>
</organism>
<dbReference type="AlphaFoldDB" id="A0A1V2R861"/>
<dbReference type="RefSeq" id="WP_039356854.1">
    <property type="nucleotide sequence ID" value="NZ_JRMH01000001.1"/>
</dbReference>
<proteinExistence type="predicted"/>
<comment type="caution">
    <text evidence="1">The sequence shown here is derived from an EMBL/GenBank/DDBJ whole genome shotgun (WGS) entry which is preliminary data.</text>
</comment>